<keyword evidence="3" id="KW-0206">Cytoskeleton</keyword>
<dbReference type="GO" id="GO:0007023">
    <property type="term" value="P:post-chaperonin tubulin folding pathway"/>
    <property type="evidence" value="ECO:0007669"/>
    <property type="project" value="UniProtKB-UniRule"/>
</dbReference>
<evidence type="ECO:0000313" key="5">
    <source>
        <dbReference type="Proteomes" id="UP000799539"/>
    </source>
</evidence>
<dbReference type="SUPFAM" id="SSF46988">
    <property type="entry name" value="Tubulin chaperone cofactor A"/>
    <property type="match status" value="1"/>
</dbReference>
<protein>
    <recommendedName>
        <fullName evidence="3">Tubulin-specific chaperone A</fullName>
    </recommendedName>
</protein>
<dbReference type="InterPro" id="IPR004226">
    <property type="entry name" value="TBCA"/>
</dbReference>
<dbReference type="GO" id="GO:0005874">
    <property type="term" value="C:microtubule"/>
    <property type="evidence" value="ECO:0007669"/>
    <property type="project" value="UniProtKB-KW"/>
</dbReference>
<comment type="similarity">
    <text evidence="1 3">Belongs to the TBCA family.</text>
</comment>
<keyword evidence="2 3" id="KW-0143">Chaperone</keyword>
<keyword evidence="3" id="KW-0963">Cytoplasm</keyword>
<dbReference type="Gene3D" id="1.20.58.90">
    <property type="match status" value="1"/>
</dbReference>
<gene>
    <name evidence="4" type="ORF">CERZMDRAFT_106476</name>
</gene>
<accession>A0A6A6FD88</accession>
<dbReference type="OrthoDB" id="296187at2759"/>
<evidence type="ECO:0000313" key="4">
    <source>
        <dbReference type="EMBL" id="KAF2211208.1"/>
    </source>
</evidence>
<dbReference type="EMBL" id="ML992677">
    <property type="protein sequence ID" value="KAF2211208.1"/>
    <property type="molecule type" value="Genomic_DNA"/>
</dbReference>
<organism evidence="4 5">
    <name type="scientific">Cercospora zeae-maydis SCOH1-5</name>
    <dbReference type="NCBI Taxonomy" id="717836"/>
    <lineage>
        <taxon>Eukaryota</taxon>
        <taxon>Fungi</taxon>
        <taxon>Dikarya</taxon>
        <taxon>Ascomycota</taxon>
        <taxon>Pezizomycotina</taxon>
        <taxon>Dothideomycetes</taxon>
        <taxon>Dothideomycetidae</taxon>
        <taxon>Mycosphaerellales</taxon>
        <taxon>Mycosphaerellaceae</taxon>
        <taxon>Cercospora</taxon>
    </lineage>
</organism>
<keyword evidence="3" id="KW-0493">Microtubule</keyword>
<dbReference type="GO" id="GO:0005829">
    <property type="term" value="C:cytosol"/>
    <property type="evidence" value="ECO:0007669"/>
    <property type="project" value="TreeGrafter"/>
</dbReference>
<dbReference type="Pfam" id="PF02970">
    <property type="entry name" value="TBCA"/>
    <property type="match status" value="1"/>
</dbReference>
<dbReference type="GO" id="GO:0007021">
    <property type="term" value="P:tubulin complex assembly"/>
    <property type="evidence" value="ECO:0007669"/>
    <property type="project" value="UniProtKB-UniRule"/>
</dbReference>
<reference evidence="4" key="1">
    <citation type="journal article" date="2020" name="Stud. Mycol.">
        <title>101 Dothideomycetes genomes: a test case for predicting lifestyles and emergence of pathogens.</title>
        <authorList>
            <person name="Haridas S."/>
            <person name="Albert R."/>
            <person name="Binder M."/>
            <person name="Bloem J."/>
            <person name="Labutti K."/>
            <person name="Salamov A."/>
            <person name="Andreopoulos B."/>
            <person name="Baker S."/>
            <person name="Barry K."/>
            <person name="Bills G."/>
            <person name="Bluhm B."/>
            <person name="Cannon C."/>
            <person name="Castanera R."/>
            <person name="Culley D."/>
            <person name="Daum C."/>
            <person name="Ezra D."/>
            <person name="Gonzalez J."/>
            <person name="Henrissat B."/>
            <person name="Kuo A."/>
            <person name="Liang C."/>
            <person name="Lipzen A."/>
            <person name="Lutzoni F."/>
            <person name="Magnuson J."/>
            <person name="Mondo S."/>
            <person name="Nolan M."/>
            <person name="Ohm R."/>
            <person name="Pangilinan J."/>
            <person name="Park H.-J."/>
            <person name="Ramirez L."/>
            <person name="Alfaro M."/>
            <person name="Sun H."/>
            <person name="Tritt A."/>
            <person name="Yoshinaga Y."/>
            <person name="Zwiers L.-H."/>
            <person name="Turgeon B."/>
            <person name="Goodwin S."/>
            <person name="Spatafora J."/>
            <person name="Crous P."/>
            <person name="Grigoriev I."/>
        </authorList>
    </citation>
    <scope>NUCLEOTIDE SEQUENCE</scope>
    <source>
        <strain evidence="4">SCOH1-5</strain>
    </source>
</reference>
<dbReference type="GO" id="GO:0048487">
    <property type="term" value="F:beta-tubulin binding"/>
    <property type="evidence" value="ECO:0007669"/>
    <property type="project" value="InterPro"/>
</dbReference>
<comment type="subunit">
    <text evidence="3">Supercomplex made of cofactors A to E. Cofactors A and D function by capturing and stabilizing tubulin in a quasi-native conformation. Cofactor E binds to the cofactor D-tubulin complex; interaction with cofactor C then causes the release of tubulin polypeptides that are committed to the native state.</text>
</comment>
<evidence type="ECO:0000256" key="1">
    <source>
        <dbReference type="ARBA" id="ARBA00006806"/>
    </source>
</evidence>
<sequence>MPRPPQITIYTSALKRLVKEEASYRKEHKSQLERIAKLEASQGDDENAEYILRQERKALEETEAIFPQLKLKITEAKETVEAELAKPAQNRGDQSMTPEDVTNAKEAIAAALVVIGESS</sequence>
<dbReference type="AlphaFoldDB" id="A0A6A6FD88"/>
<evidence type="ECO:0000256" key="3">
    <source>
        <dbReference type="RuleBase" id="RU364030"/>
    </source>
</evidence>
<evidence type="ECO:0000256" key="2">
    <source>
        <dbReference type="ARBA" id="ARBA00023186"/>
    </source>
</evidence>
<keyword evidence="5" id="KW-1185">Reference proteome</keyword>
<dbReference type="Proteomes" id="UP000799539">
    <property type="component" value="Unassembled WGS sequence"/>
</dbReference>
<dbReference type="PANTHER" id="PTHR21500">
    <property type="entry name" value="TUBULIN-SPECIFIC CHAPERONE A"/>
    <property type="match status" value="1"/>
</dbReference>
<dbReference type="PANTHER" id="PTHR21500:SF0">
    <property type="entry name" value="TUBULIN-SPECIFIC CHAPERONE A"/>
    <property type="match status" value="1"/>
</dbReference>
<name>A0A6A6FD88_9PEZI</name>
<comment type="subcellular location">
    <subcellularLocation>
        <location evidence="3">Cytoplasm</location>
        <location evidence="3">Cytoskeleton</location>
    </subcellularLocation>
</comment>
<dbReference type="InterPro" id="IPR036126">
    <property type="entry name" value="TBCA_sf"/>
</dbReference>
<proteinExistence type="inferred from homology"/>